<gene>
    <name evidence="3" type="primary">ccsA</name>
    <name evidence="3" type="ORF">MU846_08915</name>
</gene>
<accession>A0ABT0E7P6</accession>
<feature type="transmembrane region" description="Helical" evidence="1">
    <location>
        <begin position="244"/>
        <end position="265"/>
    </location>
</feature>
<feature type="transmembrane region" description="Helical" evidence="1">
    <location>
        <begin position="6"/>
        <end position="23"/>
    </location>
</feature>
<feature type="transmembrane region" description="Helical" evidence="1">
    <location>
        <begin position="129"/>
        <end position="151"/>
    </location>
</feature>
<feature type="transmembrane region" description="Helical" evidence="1">
    <location>
        <begin position="68"/>
        <end position="88"/>
    </location>
</feature>
<comment type="caution">
    <text evidence="3">The sequence shown here is derived from an EMBL/GenBank/DDBJ whole genome shotgun (WGS) entry which is preliminary data.</text>
</comment>
<dbReference type="InterPro" id="IPR002541">
    <property type="entry name" value="Cyt_c_assembly"/>
</dbReference>
<dbReference type="RefSeq" id="WP_246951824.1">
    <property type="nucleotide sequence ID" value="NZ_JALKII010000005.1"/>
</dbReference>
<dbReference type="EMBL" id="JALKII010000005">
    <property type="protein sequence ID" value="MCK0537829.1"/>
    <property type="molecule type" value="Genomic_DNA"/>
</dbReference>
<keyword evidence="1" id="KW-1133">Transmembrane helix</keyword>
<name>A0ABT0E7P6_9GAMM</name>
<reference evidence="3" key="1">
    <citation type="submission" date="2022-04" db="EMBL/GenBank/DDBJ databases">
        <title>Alcanivorax sp. CY1518 draft genome sequence.</title>
        <authorList>
            <person name="Zhao G."/>
            <person name="An M."/>
        </authorList>
    </citation>
    <scope>NUCLEOTIDE SEQUENCE</scope>
    <source>
        <strain evidence="3">CY1518</strain>
    </source>
</reference>
<evidence type="ECO:0000313" key="4">
    <source>
        <dbReference type="Proteomes" id="UP001165524"/>
    </source>
</evidence>
<feature type="transmembrane region" description="Helical" evidence="1">
    <location>
        <begin position="35"/>
        <end position="56"/>
    </location>
</feature>
<feature type="transmembrane region" description="Helical" evidence="1">
    <location>
        <begin position="181"/>
        <end position="200"/>
    </location>
</feature>
<evidence type="ECO:0000259" key="2">
    <source>
        <dbReference type="Pfam" id="PF01578"/>
    </source>
</evidence>
<dbReference type="Pfam" id="PF01578">
    <property type="entry name" value="Cytochrom_C_asm"/>
    <property type="match status" value="1"/>
</dbReference>
<evidence type="ECO:0000256" key="1">
    <source>
        <dbReference type="SAM" id="Phobius"/>
    </source>
</evidence>
<feature type="transmembrane region" description="Helical" evidence="1">
    <location>
        <begin position="95"/>
        <end position="117"/>
    </location>
</feature>
<keyword evidence="1" id="KW-0472">Membrane</keyword>
<dbReference type="PANTHER" id="PTHR38034:SF1">
    <property type="entry name" value="INNER MEMBRANE PROTEIN YPJD"/>
    <property type="match status" value="1"/>
</dbReference>
<evidence type="ECO:0000313" key="3">
    <source>
        <dbReference type="EMBL" id="MCK0537829.1"/>
    </source>
</evidence>
<keyword evidence="1" id="KW-0812">Transmembrane</keyword>
<dbReference type="InterPro" id="IPR052372">
    <property type="entry name" value="YpjD/HemX"/>
</dbReference>
<protein>
    <submittedName>
        <fullName evidence="3">Cytochrome c biogenesis protein CcsA</fullName>
    </submittedName>
</protein>
<feature type="domain" description="Cytochrome c assembly protein" evidence="2">
    <location>
        <begin position="42"/>
        <end position="263"/>
    </location>
</feature>
<organism evidence="3 4">
    <name type="scientific">Alcanivorax quisquiliarum</name>
    <dbReference type="NCBI Taxonomy" id="2933565"/>
    <lineage>
        <taxon>Bacteria</taxon>
        <taxon>Pseudomonadati</taxon>
        <taxon>Pseudomonadota</taxon>
        <taxon>Gammaproteobacteria</taxon>
        <taxon>Oceanospirillales</taxon>
        <taxon>Alcanivoracaceae</taxon>
        <taxon>Alcanivorax</taxon>
    </lineage>
</organism>
<dbReference type="Proteomes" id="UP001165524">
    <property type="component" value="Unassembled WGS sequence"/>
</dbReference>
<keyword evidence="4" id="KW-1185">Reference proteome</keyword>
<proteinExistence type="predicted"/>
<dbReference type="PANTHER" id="PTHR38034">
    <property type="entry name" value="INNER MEMBRANE PROTEIN YPJD"/>
    <property type="match status" value="1"/>
</dbReference>
<sequence length="267" mass="29039">MTIASWAGLAAFLLYLAASILVLRRLRGAVARRPSPWLLALSMLAVASHALCLWLTTVTDEGVRLGLFPMASLITGTGAAMVISASLYRRLEWVSALVFPLSALSIPPMLWVQSGYIPHALQHGVATHVLLSILASAVLAIAAAQSLLLLVQHRQLKSGHIRGVMRAFPPIQVMERMLFELLWTGVLLLSAAMIAGFIYLDDLLAQKVAHKTVLTVVAWGLFATLLAGRHFLGWRALTAVRFTLAGFVILVLAFFGSQLVLEYILRP</sequence>
<feature type="transmembrane region" description="Helical" evidence="1">
    <location>
        <begin position="212"/>
        <end position="232"/>
    </location>
</feature>